<keyword evidence="2" id="KW-1003">Cell membrane</keyword>
<evidence type="ECO:0000259" key="8">
    <source>
        <dbReference type="Pfam" id="PF01618"/>
    </source>
</evidence>
<evidence type="ECO:0000256" key="1">
    <source>
        <dbReference type="ARBA" id="ARBA00004651"/>
    </source>
</evidence>
<reference evidence="10" key="1">
    <citation type="journal article" date="2019" name="Int. J. Syst. Evol. Microbiol.">
        <title>The Global Catalogue of Microorganisms (GCM) 10K type strain sequencing project: providing services to taxonomists for standard genome sequencing and annotation.</title>
        <authorList>
            <consortium name="The Broad Institute Genomics Platform"/>
            <consortium name="The Broad Institute Genome Sequencing Center for Infectious Disease"/>
            <person name="Wu L."/>
            <person name="Ma J."/>
        </authorList>
    </citation>
    <scope>NUCLEOTIDE SEQUENCE [LARGE SCALE GENOMIC DNA]</scope>
    <source>
        <strain evidence="10">VKM B-3159</strain>
    </source>
</reference>
<feature type="transmembrane region" description="Helical" evidence="7">
    <location>
        <begin position="160"/>
        <end position="181"/>
    </location>
</feature>
<accession>A0ABT9JQS3</accession>
<sequence>MVPDIVDVVLYFLGLLSVVVWSIIIMKAWAWIKADAGGKSFLQEWNAMRNLYELPAVLEHSESSFARLCRAGMTALNEALANAMLEKEERHEMVLLSLRQQAYLEHRRMDGGVAVLASIGSTAPFIGLFGTVWGIMNALKTITATGSAGLDVVAGPIGEALIATAIGIATAVPAVLAYNYFMRKQKTHHADMEQIATRFQALLTKSGVES</sequence>
<organism evidence="9 10">
    <name type="scientific">Methylophilus aquaticus</name>
    <dbReference type="NCBI Taxonomy" id="1971610"/>
    <lineage>
        <taxon>Bacteria</taxon>
        <taxon>Pseudomonadati</taxon>
        <taxon>Pseudomonadota</taxon>
        <taxon>Betaproteobacteria</taxon>
        <taxon>Nitrosomonadales</taxon>
        <taxon>Methylophilaceae</taxon>
        <taxon>Methylophilus</taxon>
    </lineage>
</organism>
<keyword evidence="5 7" id="KW-0472">Membrane</keyword>
<feature type="domain" description="MotA/TolQ/ExbB proton channel" evidence="8">
    <location>
        <begin position="77"/>
        <end position="193"/>
    </location>
</feature>
<dbReference type="PANTHER" id="PTHR30625:SF3">
    <property type="entry name" value="TOL-PAL SYSTEM PROTEIN TOLQ"/>
    <property type="match status" value="1"/>
</dbReference>
<gene>
    <name evidence="9" type="ORF">Q9291_03530</name>
</gene>
<protein>
    <submittedName>
        <fullName evidence="9">MotA/TolQ/ExbB proton channel family protein</fullName>
    </submittedName>
</protein>
<evidence type="ECO:0000256" key="7">
    <source>
        <dbReference type="SAM" id="Phobius"/>
    </source>
</evidence>
<keyword evidence="10" id="KW-1185">Reference proteome</keyword>
<proteinExistence type="inferred from homology"/>
<evidence type="ECO:0000313" key="9">
    <source>
        <dbReference type="EMBL" id="MDP8566914.1"/>
    </source>
</evidence>
<evidence type="ECO:0000256" key="2">
    <source>
        <dbReference type="ARBA" id="ARBA00022475"/>
    </source>
</evidence>
<comment type="caution">
    <text evidence="9">The sequence shown here is derived from an EMBL/GenBank/DDBJ whole genome shotgun (WGS) entry which is preliminary data.</text>
</comment>
<evidence type="ECO:0000256" key="3">
    <source>
        <dbReference type="ARBA" id="ARBA00022692"/>
    </source>
</evidence>
<keyword evidence="3 7" id="KW-0812">Transmembrane</keyword>
<dbReference type="Pfam" id="PF01618">
    <property type="entry name" value="MotA_ExbB"/>
    <property type="match status" value="1"/>
</dbReference>
<comment type="subcellular location">
    <subcellularLocation>
        <location evidence="1">Cell membrane</location>
        <topology evidence="1">Multi-pass membrane protein</topology>
    </subcellularLocation>
    <subcellularLocation>
        <location evidence="6">Membrane</location>
        <topology evidence="6">Multi-pass membrane protein</topology>
    </subcellularLocation>
</comment>
<dbReference type="RefSeq" id="WP_306388659.1">
    <property type="nucleotide sequence ID" value="NZ_JAVCAP010000004.1"/>
</dbReference>
<name>A0ABT9JQS3_9PROT</name>
<evidence type="ECO:0000256" key="4">
    <source>
        <dbReference type="ARBA" id="ARBA00022989"/>
    </source>
</evidence>
<keyword evidence="6" id="KW-0813">Transport</keyword>
<keyword evidence="4 7" id="KW-1133">Transmembrane helix</keyword>
<dbReference type="Proteomes" id="UP001225906">
    <property type="component" value="Unassembled WGS sequence"/>
</dbReference>
<evidence type="ECO:0000256" key="6">
    <source>
        <dbReference type="RuleBase" id="RU004057"/>
    </source>
</evidence>
<keyword evidence="6" id="KW-0653">Protein transport</keyword>
<evidence type="ECO:0000256" key="5">
    <source>
        <dbReference type="ARBA" id="ARBA00023136"/>
    </source>
</evidence>
<feature type="transmembrane region" description="Helical" evidence="7">
    <location>
        <begin position="12"/>
        <end position="32"/>
    </location>
</feature>
<dbReference type="InterPro" id="IPR050790">
    <property type="entry name" value="ExbB/TolQ_transport"/>
</dbReference>
<dbReference type="InterPro" id="IPR002898">
    <property type="entry name" value="MotA_ExbB_proton_chnl"/>
</dbReference>
<dbReference type="PANTHER" id="PTHR30625">
    <property type="entry name" value="PROTEIN TOLQ"/>
    <property type="match status" value="1"/>
</dbReference>
<comment type="similarity">
    <text evidence="6">Belongs to the exbB/tolQ family.</text>
</comment>
<feature type="transmembrane region" description="Helical" evidence="7">
    <location>
        <begin position="113"/>
        <end position="136"/>
    </location>
</feature>
<dbReference type="EMBL" id="JAVCAP010000004">
    <property type="protein sequence ID" value="MDP8566914.1"/>
    <property type="molecule type" value="Genomic_DNA"/>
</dbReference>
<evidence type="ECO:0000313" key="10">
    <source>
        <dbReference type="Proteomes" id="UP001225906"/>
    </source>
</evidence>